<gene>
    <name evidence="7" type="ORF">R5W23_004984</name>
</gene>
<protein>
    <submittedName>
        <fullName evidence="7">Sigma-70 family RNA polymerase sigma factor</fullName>
    </submittedName>
</protein>
<dbReference type="SUPFAM" id="SSF88659">
    <property type="entry name" value="Sigma3 and sigma4 domains of RNA polymerase sigma factors"/>
    <property type="match status" value="1"/>
</dbReference>
<dbReference type="PANTHER" id="PTHR30603">
    <property type="entry name" value="RNA POLYMERASE SIGMA FACTOR RPO"/>
    <property type="match status" value="1"/>
</dbReference>
<keyword evidence="8" id="KW-1185">Reference proteome</keyword>
<dbReference type="InterPro" id="IPR050239">
    <property type="entry name" value="Sigma-70_RNA_pol_init_factors"/>
</dbReference>
<sequence length="343" mass="38547">MRPAVRSAVIAKPFEPVTILVFGATAHICLIPTTWFGGRLSAPPGLAERLRTSGTELEPDERDEPLPDEPLLECKQLFLRDLARHPQLPAEVTNLFLAEIATLGSVVEVSDGRKARRERQFGSAAEADRYHYLRNAIILGHWRLCLHWVREGNWPQRCLSMTEEDLFGEAILGLDRAIELFEPAHGTALATYAFQWIRQAVGRSRSFTDRLIRLPAHCRNGRSLHPTEYRRLTQIIYFSDPNAPDLESLPDPRSPDPVHAVSNAETDRSCGARLRIAFQEITERQADILRRRFGLGGLPPETLQAIASRYDLTRERVRQIEAAAITTLASGTVRKLLEAVAPE</sequence>
<dbReference type="NCBIfam" id="TIGR02937">
    <property type="entry name" value="sigma70-ECF"/>
    <property type="match status" value="1"/>
</dbReference>
<evidence type="ECO:0000256" key="3">
    <source>
        <dbReference type="ARBA" id="ARBA00023125"/>
    </source>
</evidence>
<feature type="domain" description="RNA polymerase sigma-70 region 4" evidence="6">
    <location>
        <begin position="277"/>
        <end position="328"/>
    </location>
</feature>
<dbReference type="Pfam" id="PF04542">
    <property type="entry name" value="Sigma70_r2"/>
    <property type="match status" value="1"/>
</dbReference>
<dbReference type="PRINTS" id="PR00046">
    <property type="entry name" value="SIGMA70FCT"/>
</dbReference>
<dbReference type="InterPro" id="IPR014284">
    <property type="entry name" value="RNA_pol_sigma-70_dom"/>
</dbReference>
<accession>A0ABU5ETK4</accession>
<dbReference type="InterPro" id="IPR007627">
    <property type="entry name" value="RNA_pol_sigma70_r2"/>
</dbReference>
<dbReference type="InterPro" id="IPR013324">
    <property type="entry name" value="RNA_pol_sigma_r3/r4-like"/>
</dbReference>
<dbReference type="Gene3D" id="1.10.10.10">
    <property type="entry name" value="Winged helix-like DNA-binding domain superfamily/Winged helix DNA-binding domain"/>
    <property type="match status" value="1"/>
</dbReference>
<evidence type="ECO:0000256" key="4">
    <source>
        <dbReference type="ARBA" id="ARBA00023163"/>
    </source>
</evidence>
<dbReference type="Proteomes" id="UP001272242">
    <property type="component" value="Unassembled WGS sequence"/>
</dbReference>
<dbReference type="SUPFAM" id="SSF88946">
    <property type="entry name" value="Sigma2 domain of RNA polymerase sigma factors"/>
    <property type="match status" value="1"/>
</dbReference>
<evidence type="ECO:0000313" key="7">
    <source>
        <dbReference type="EMBL" id="MDY3558289.1"/>
    </source>
</evidence>
<keyword evidence="1" id="KW-0805">Transcription regulation</keyword>
<comment type="caution">
    <text evidence="7">The sequence shown here is derived from an EMBL/GenBank/DDBJ whole genome shotgun (WGS) entry which is preliminary data.</text>
</comment>
<name>A0ABU5ETK4_9BACT</name>
<dbReference type="InterPro" id="IPR000943">
    <property type="entry name" value="RNA_pol_sigma70"/>
</dbReference>
<evidence type="ECO:0000256" key="2">
    <source>
        <dbReference type="ARBA" id="ARBA00023082"/>
    </source>
</evidence>
<dbReference type="InterPro" id="IPR007630">
    <property type="entry name" value="RNA_pol_sigma70_r4"/>
</dbReference>
<feature type="domain" description="RNA polymerase sigma-70 region 2" evidence="5">
    <location>
        <begin position="164"/>
        <end position="201"/>
    </location>
</feature>
<dbReference type="Pfam" id="PF04545">
    <property type="entry name" value="Sigma70_r4"/>
    <property type="match status" value="1"/>
</dbReference>
<dbReference type="Gene3D" id="1.20.120.1810">
    <property type="match status" value="1"/>
</dbReference>
<keyword evidence="4" id="KW-0804">Transcription</keyword>
<evidence type="ECO:0000256" key="1">
    <source>
        <dbReference type="ARBA" id="ARBA00023015"/>
    </source>
</evidence>
<evidence type="ECO:0000259" key="6">
    <source>
        <dbReference type="Pfam" id="PF04545"/>
    </source>
</evidence>
<evidence type="ECO:0000313" key="8">
    <source>
        <dbReference type="Proteomes" id="UP001272242"/>
    </source>
</evidence>
<keyword evidence="3" id="KW-0238">DNA-binding</keyword>
<dbReference type="RefSeq" id="WP_320685235.1">
    <property type="nucleotide sequence ID" value="NZ_JAXBLV010000024.1"/>
</dbReference>
<evidence type="ECO:0000259" key="5">
    <source>
        <dbReference type="Pfam" id="PF04542"/>
    </source>
</evidence>
<reference evidence="8" key="1">
    <citation type="journal article" date="2023" name="Mar. Drugs">
        <title>Gemmata algarum, a Novel Planctomycete Isolated from an Algal Mat, Displays Antimicrobial Activity.</title>
        <authorList>
            <person name="Kumar G."/>
            <person name="Kallscheuer N."/>
            <person name="Kashif M."/>
            <person name="Ahamad S."/>
            <person name="Jagadeeshwari U."/>
            <person name="Pannikurungottu S."/>
            <person name="Haufschild T."/>
            <person name="Kabuu M."/>
            <person name="Sasikala C."/>
            <person name="Jogler C."/>
            <person name="Ramana C."/>
        </authorList>
    </citation>
    <scope>NUCLEOTIDE SEQUENCE [LARGE SCALE GENOMIC DNA]</scope>
    <source>
        <strain evidence="8">JC673</strain>
    </source>
</reference>
<dbReference type="PANTHER" id="PTHR30603:SF47">
    <property type="entry name" value="RNA POLYMERASE SIGMA FACTOR SIGD, CHLOROPLASTIC"/>
    <property type="match status" value="1"/>
</dbReference>
<dbReference type="EMBL" id="JAXBLV010000024">
    <property type="protein sequence ID" value="MDY3558289.1"/>
    <property type="molecule type" value="Genomic_DNA"/>
</dbReference>
<dbReference type="InterPro" id="IPR036388">
    <property type="entry name" value="WH-like_DNA-bd_sf"/>
</dbReference>
<dbReference type="InterPro" id="IPR013325">
    <property type="entry name" value="RNA_pol_sigma_r2"/>
</dbReference>
<keyword evidence="2" id="KW-0731">Sigma factor</keyword>
<proteinExistence type="predicted"/>
<organism evidence="7 8">
    <name type="scientific">Gemmata algarum</name>
    <dbReference type="NCBI Taxonomy" id="2975278"/>
    <lineage>
        <taxon>Bacteria</taxon>
        <taxon>Pseudomonadati</taxon>
        <taxon>Planctomycetota</taxon>
        <taxon>Planctomycetia</taxon>
        <taxon>Gemmatales</taxon>
        <taxon>Gemmataceae</taxon>
        <taxon>Gemmata</taxon>
    </lineage>
</organism>